<reference evidence="2 3" key="1">
    <citation type="submission" date="2023-03" db="EMBL/GenBank/DDBJ databases">
        <title>Draft genome sequence of Streptomyces sp. RB6PN23 isolated from peat swamp forest in Thailand.</title>
        <authorList>
            <person name="Klaysubun C."/>
            <person name="Duangmal K."/>
        </authorList>
    </citation>
    <scope>NUCLEOTIDE SEQUENCE [LARGE SCALE GENOMIC DNA]</scope>
    <source>
        <strain evidence="2 3">RB6PN23</strain>
    </source>
</reference>
<dbReference type="Gene3D" id="1.50.10.150">
    <property type="entry name" value="Voltage-dependent anion channel"/>
    <property type="match status" value="1"/>
</dbReference>
<feature type="transmembrane region" description="Helical" evidence="1">
    <location>
        <begin position="41"/>
        <end position="63"/>
    </location>
</feature>
<keyword evidence="1" id="KW-0472">Membrane</keyword>
<accession>A0ABT5ZD36</accession>
<sequence length="244" mass="25322">MAAAVARSSVTRPPEAAAAVMATGALSTCFALTGPQWLSGALLVVTALMWLLLFFGFLAQMVFTPGSFASMASEPASLALAAGTAVLGTRMAMLGRYGIAQGLLCVAVLLWLGLLPPVLRHWRTPTAGSAFLTSVSTQALAVLAAQLARRSGHSWEAVPAFAAFVCGLALYGVAATRFDARHVARGAGDQWVSGGALAISALAAASLLNAPRAHQLLRSFGPGRATTSDDGQRPFPWACWLWRA</sequence>
<proteinExistence type="predicted"/>
<keyword evidence="1" id="KW-1133">Transmembrane helix</keyword>
<feature type="transmembrane region" description="Helical" evidence="1">
    <location>
        <begin position="157"/>
        <end position="178"/>
    </location>
</feature>
<feature type="transmembrane region" description="Helical" evidence="1">
    <location>
        <begin position="97"/>
        <end position="115"/>
    </location>
</feature>
<evidence type="ECO:0000313" key="2">
    <source>
        <dbReference type="EMBL" id="MDF3287737.1"/>
    </source>
</evidence>
<feature type="transmembrane region" description="Helical" evidence="1">
    <location>
        <begin position="127"/>
        <end position="145"/>
    </location>
</feature>
<name>A0ABT5ZD36_9ACTN</name>
<evidence type="ECO:0000313" key="3">
    <source>
        <dbReference type="Proteomes" id="UP001216579"/>
    </source>
</evidence>
<keyword evidence="3" id="KW-1185">Reference proteome</keyword>
<keyword evidence="1" id="KW-0812">Transmembrane</keyword>
<dbReference type="EMBL" id="JARJBC010000001">
    <property type="protein sequence ID" value="MDF3287737.1"/>
    <property type="molecule type" value="Genomic_DNA"/>
</dbReference>
<organism evidence="2 3">
    <name type="scientific">Streptomyces silvisoli</name>
    <dbReference type="NCBI Taxonomy" id="3034235"/>
    <lineage>
        <taxon>Bacteria</taxon>
        <taxon>Bacillati</taxon>
        <taxon>Actinomycetota</taxon>
        <taxon>Actinomycetes</taxon>
        <taxon>Kitasatosporales</taxon>
        <taxon>Streptomycetaceae</taxon>
        <taxon>Streptomyces</taxon>
    </lineage>
</organism>
<dbReference type="RefSeq" id="WP_276091628.1">
    <property type="nucleotide sequence ID" value="NZ_JARJBC010000001.1"/>
</dbReference>
<evidence type="ECO:0000256" key="1">
    <source>
        <dbReference type="SAM" id="Phobius"/>
    </source>
</evidence>
<dbReference type="InterPro" id="IPR038665">
    <property type="entry name" value="Voltage-dep_anion_channel_sf"/>
</dbReference>
<dbReference type="Proteomes" id="UP001216579">
    <property type="component" value="Unassembled WGS sequence"/>
</dbReference>
<comment type="caution">
    <text evidence="2">The sequence shown here is derived from an EMBL/GenBank/DDBJ whole genome shotgun (WGS) entry which is preliminary data.</text>
</comment>
<gene>
    <name evidence="2" type="ORF">P3G67_00480</name>
</gene>
<protein>
    <submittedName>
        <fullName evidence="2">Uncharacterized protein</fullName>
    </submittedName>
</protein>